<evidence type="ECO:0000256" key="5">
    <source>
        <dbReference type="ARBA" id="ARBA00023163"/>
    </source>
</evidence>
<keyword evidence="10" id="KW-1185">Reference proteome</keyword>
<feature type="compositionally biased region" description="Acidic residues" evidence="7">
    <location>
        <begin position="139"/>
        <end position="149"/>
    </location>
</feature>
<dbReference type="PANTHER" id="PTHR46373">
    <property type="entry name" value="PROTEIN RKD4"/>
    <property type="match status" value="1"/>
</dbReference>
<name>A0AAV9IN57_9RHOD</name>
<proteinExistence type="predicted"/>
<comment type="function">
    <text evidence="1">Putative transcription factor.</text>
</comment>
<evidence type="ECO:0000256" key="4">
    <source>
        <dbReference type="ARBA" id="ARBA00023125"/>
    </source>
</evidence>
<evidence type="ECO:0000256" key="7">
    <source>
        <dbReference type="SAM" id="MobiDB-lite"/>
    </source>
</evidence>
<gene>
    <name evidence="9" type="ORF">GAYE_SCF63G6678</name>
</gene>
<comment type="caution">
    <text evidence="9">The sequence shown here is derived from an EMBL/GenBank/DDBJ whole genome shotgun (WGS) entry which is preliminary data.</text>
</comment>
<dbReference type="InterPro" id="IPR044607">
    <property type="entry name" value="RKD-like"/>
</dbReference>
<dbReference type="EMBL" id="JANCYU010000068">
    <property type="protein sequence ID" value="KAK4528733.1"/>
    <property type="molecule type" value="Genomic_DNA"/>
</dbReference>
<keyword evidence="4" id="KW-0238">DNA-binding</keyword>
<feature type="domain" description="RWP-RK" evidence="8">
    <location>
        <begin position="205"/>
        <end position="291"/>
    </location>
</feature>
<evidence type="ECO:0000256" key="6">
    <source>
        <dbReference type="ARBA" id="ARBA00023242"/>
    </source>
</evidence>
<accession>A0AAV9IN57</accession>
<protein>
    <recommendedName>
        <fullName evidence="8">RWP-RK domain-containing protein</fullName>
    </recommendedName>
</protein>
<keyword evidence="3" id="KW-0175">Coiled coil</keyword>
<dbReference type="GO" id="GO:0003700">
    <property type="term" value="F:DNA-binding transcription factor activity"/>
    <property type="evidence" value="ECO:0007669"/>
    <property type="project" value="InterPro"/>
</dbReference>
<feature type="region of interest" description="Disordered" evidence="7">
    <location>
        <begin position="139"/>
        <end position="159"/>
    </location>
</feature>
<organism evidence="9 10">
    <name type="scientific">Galdieria yellowstonensis</name>
    <dbReference type="NCBI Taxonomy" id="3028027"/>
    <lineage>
        <taxon>Eukaryota</taxon>
        <taxon>Rhodophyta</taxon>
        <taxon>Bangiophyceae</taxon>
        <taxon>Galdieriales</taxon>
        <taxon>Galdieriaceae</taxon>
        <taxon>Galdieria</taxon>
    </lineage>
</organism>
<evidence type="ECO:0000256" key="2">
    <source>
        <dbReference type="ARBA" id="ARBA00023015"/>
    </source>
</evidence>
<dbReference type="PANTHER" id="PTHR46373:SF2">
    <property type="entry name" value="RWP-RK DOMAIN-CONTAINING PROTEIN"/>
    <property type="match status" value="1"/>
</dbReference>
<evidence type="ECO:0000256" key="3">
    <source>
        <dbReference type="ARBA" id="ARBA00023054"/>
    </source>
</evidence>
<evidence type="ECO:0000256" key="1">
    <source>
        <dbReference type="ARBA" id="ARBA00004049"/>
    </source>
</evidence>
<dbReference type="GO" id="GO:0003677">
    <property type="term" value="F:DNA binding"/>
    <property type="evidence" value="ECO:0007669"/>
    <property type="project" value="UniProtKB-KW"/>
</dbReference>
<dbReference type="InterPro" id="IPR003035">
    <property type="entry name" value="RWP-RK_dom"/>
</dbReference>
<keyword evidence="2" id="KW-0805">Transcription regulation</keyword>
<keyword evidence="6" id="KW-0539">Nucleus</keyword>
<evidence type="ECO:0000259" key="8">
    <source>
        <dbReference type="PROSITE" id="PS51519"/>
    </source>
</evidence>
<evidence type="ECO:0000313" key="9">
    <source>
        <dbReference type="EMBL" id="KAK4528733.1"/>
    </source>
</evidence>
<feature type="region of interest" description="Disordered" evidence="7">
    <location>
        <begin position="193"/>
        <end position="222"/>
    </location>
</feature>
<evidence type="ECO:0000313" key="10">
    <source>
        <dbReference type="Proteomes" id="UP001300502"/>
    </source>
</evidence>
<sequence>MTTCHRHWSFVVYQLDSILPRNVCSGECMEQQQQHDASIEKHQAQLQVLDSCRNHMDRREHPYDSLSTITTAGTTSHAAYRYFPMVEDSYDERKPGFVVDWKQRMDDKDSVEWYTHERVCNRCQMFICSNCGNPFSDEEYSNGGGDDDGGSPVYNDHLAPSFDGELQPQDWRRWPLEDDDCYDVAIKEWRSNADKVRNPSTPSKQAPPVPKKKKSRSAPESMLTKAELSRYFDLPRKEAAKRLGVCVTLLKRRCRELGIHCWPFRKMRCLDDRIRHLENRKEQQVCHSSDELVVDKQIRTLQQRRAALLKNPNISLQQLLMEEDEI</sequence>
<dbReference type="Pfam" id="PF02042">
    <property type="entry name" value="RWP-RK"/>
    <property type="match status" value="1"/>
</dbReference>
<dbReference type="PROSITE" id="PS51519">
    <property type="entry name" value="RWP_RK"/>
    <property type="match status" value="1"/>
</dbReference>
<dbReference type="Proteomes" id="UP001300502">
    <property type="component" value="Unassembled WGS sequence"/>
</dbReference>
<keyword evidence="5" id="KW-0804">Transcription</keyword>
<dbReference type="AlphaFoldDB" id="A0AAV9IN57"/>
<reference evidence="9 10" key="1">
    <citation type="submission" date="2022-07" db="EMBL/GenBank/DDBJ databases">
        <title>Genome-wide signatures of adaptation to extreme environments.</title>
        <authorList>
            <person name="Cho C.H."/>
            <person name="Yoon H.S."/>
        </authorList>
    </citation>
    <scope>NUCLEOTIDE SEQUENCE [LARGE SCALE GENOMIC DNA]</scope>
    <source>
        <strain evidence="9 10">108.79 E11</strain>
    </source>
</reference>